<name>A0A1I7XVQ0_9BILA</name>
<sequence length="168" mass="19670">MDAGQQNNKKTTEAMQPRRTRTWRETAVYSRDVKFTNPKPFFKHFFSTIELISFFHVDRFTGTEQQTKTIRKDAEQILVEKRFRVAATFPSRLRHRRRAIKNNKKTTEATQPRSTKTQRETAVYSAKVCLCQRRQFVVGPLTWKYGFLVLPVPSSFAVLLRHSSKSAL</sequence>
<evidence type="ECO:0000313" key="2">
    <source>
        <dbReference type="Proteomes" id="UP000095287"/>
    </source>
</evidence>
<evidence type="ECO:0000256" key="1">
    <source>
        <dbReference type="SAM" id="MobiDB-lite"/>
    </source>
</evidence>
<organism evidence="2 3">
    <name type="scientific">Steinernema glaseri</name>
    <dbReference type="NCBI Taxonomy" id="37863"/>
    <lineage>
        <taxon>Eukaryota</taxon>
        <taxon>Metazoa</taxon>
        <taxon>Ecdysozoa</taxon>
        <taxon>Nematoda</taxon>
        <taxon>Chromadorea</taxon>
        <taxon>Rhabditida</taxon>
        <taxon>Tylenchina</taxon>
        <taxon>Panagrolaimomorpha</taxon>
        <taxon>Strongyloidoidea</taxon>
        <taxon>Steinernematidae</taxon>
        <taxon>Steinernema</taxon>
    </lineage>
</organism>
<protein>
    <submittedName>
        <fullName evidence="3">Uncharacterized protein</fullName>
    </submittedName>
</protein>
<dbReference type="AlphaFoldDB" id="A0A1I7XVQ0"/>
<keyword evidence="2" id="KW-1185">Reference proteome</keyword>
<reference evidence="3" key="1">
    <citation type="submission" date="2016-11" db="UniProtKB">
        <authorList>
            <consortium name="WormBaseParasite"/>
        </authorList>
    </citation>
    <scope>IDENTIFICATION</scope>
</reference>
<evidence type="ECO:0000313" key="3">
    <source>
        <dbReference type="WBParaSite" id="L893_g1008.t1"/>
    </source>
</evidence>
<dbReference type="WBParaSite" id="L893_g1008.t1">
    <property type="protein sequence ID" value="L893_g1008.t1"/>
    <property type="gene ID" value="L893_g1008"/>
</dbReference>
<dbReference type="Proteomes" id="UP000095287">
    <property type="component" value="Unplaced"/>
</dbReference>
<feature type="region of interest" description="Disordered" evidence="1">
    <location>
        <begin position="96"/>
        <end position="118"/>
    </location>
</feature>
<proteinExistence type="predicted"/>
<accession>A0A1I7XVQ0</accession>